<evidence type="ECO:0000256" key="3">
    <source>
        <dbReference type="ARBA" id="ARBA00022884"/>
    </source>
</evidence>
<dbReference type="STRING" id="1802610.A2W32_03125"/>
<evidence type="ECO:0000256" key="4">
    <source>
        <dbReference type="ARBA" id="ARBA00022980"/>
    </source>
</evidence>
<keyword evidence="5" id="KW-0687">Ribonucleoprotein</keyword>
<dbReference type="GO" id="GO:0006412">
    <property type="term" value="P:translation"/>
    <property type="evidence" value="ECO:0007669"/>
    <property type="project" value="InterPro"/>
</dbReference>
<protein>
    <recommendedName>
        <fullName evidence="6">Large ribosomal subunit protein uL3</fullName>
    </recommendedName>
    <alternativeName>
        <fullName evidence="7">50S ribosomal protein L3</fullName>
    </alternativeName>
</protein>
<evidence type="ECO:0000256" key="5">
    <source>
        <dbReference type="ARBA" id="ARBA00023274"/>
    </source>
</evidence>
<accession>A0A1F4UYL0</accession>
<keyword evidence="2" id="KW-0699">rRNA-binding</keyword>
<feature type="region of interest" description="Disordered" evidence="8">
    <location>
        <begin position="68"/>
        <end position="92"/>
    </location>
</feature>
<evidence type="ECO:0000256" key="2">
    <source>
        <dbReference type="ARBA" id="ARBA00022730"/>
    </source>
</evidence>
<dbReference type="PANTHER" id="PTHR11229:SF16">
    <property type="entry name" value="LARGE RIBOSOMAL SUBUNIT PROTEIN UL3C"/>
    <property type="match status" value="1"/>
</dbReference>
<comment type="similarity">
    <text evidence="1">Belongs to the universal ribosomal protein uL3 family.</text>
</comment>
<dbReference type="InterPro" id="IPR009000">
    <property type="entry name" value="Transl_B-barrel_sf"/>
</dbReference>
<dbReference type="GO" id="GO:0019843">
    <property type="term" value="F:rRNA binding"/>
    <property type="evidence" value="ECO:0007669"/>
    <property type="project" value="UniProtKB-KW"/>
</dbReference>
<dbReference type="EMBL" id="MEUT01000041">
    <property type="protein sequence ID" value="OGC49996.1"/>
    <property type="molecule type" value="Genomic_DNA"/>
</dbReference>
<dbReference type="GO" id="GO:0022625">
    <property type="term" value="C:cytosolic large ribosomal subunit"/>
    <property type="evidence" value="ECO:0007669"/>
    <property type="project" value="TreeGrafter"/>
</dbReference>
<organism evidence="9 10">
    <name type="scientific">candidate division WWE3 bacterium RBG_16_37_10</name>
    <dbReference type="NCBI Taxonomy" id="1802610"/>
    <lineage>
        <taxon>Bacteria</taxon>
        <taxon>Katanobacteria</taxon>
    </lineage>
</organism>
<evidence type="ECO:0000256" key="8">
    <source>
        <dbReference type="SAM" id="MobiDB-lite"/>
    </source>
</evidence>
<sequence length="142" mass="15147">MEQLIRGTKLNMSQIFLESGDVIPVTLIKTKSDLSDDLLNKAVVLTGKSKGKGFTGVMKRWNFAGVGEATRGQSNKQRSGGSIGGQTPGRVLKGKKMAGRLGNKKVTIKGLKIVEVSTDKKELKVSGPVPGARNSEIILKVL</sequence>
<evidence type="ECO:0000313" key="10">
    <source>
        <dbReference type="Proteomes" id="UP000177371"/>
    </source>
</evidence>
<proteinExistence type="inferred from homology"/>
<dbReference type="PANTHER" id="PTHR11229">
    <property type="entry name" value="50S RIBOSOMAL PROTEIN L3"/>
    <property type="match status" value="1"/>
</dbReference>
<feature type="compositionally biased region" description="Polar residues" evidence="8">
    <location>
        <begin position="71"/>
        <end position="80"/>
    </location>
</feature>
<evidence type="ECO:0000313" key="9">
    <source>
        <dbReference type="EMBL" id="OGC49996.1"/>
    </source>
</evidence>
<dbReference type="AlphaFoldDB" id="A0A1F4UYL0"/>
<reference evidence="9 10" key="1">
    <citation type="journal article" date="2016" name="Nat. Commun.">
        <title>Thousands of microbial genomes shed light on interconnected biogeochemical processes in an aquifer system.</title>
        <authorList>
            <person name="Anantharaman K."/>
            <person name="Brown C.T."/>
            <person name="Hug L.A."/>
            <person name="Sharon I."/>
            <person name="Castelle C.J."/>
            <person name="Probst A.J."/>
            <person name="Thomas B.C."/>
            <person name="Singh A."/>
            <person name="Wilkins M.J."/>
            <person name="Karaoz U."/>
            <person name="Brodie E.L."/>
            <person name="Williams K.H."/>
            <person name="Hubbard S.S."/>
            <person name="Banfield J.F."/>
        </authorList>
    </citation>
    <scope>NUCLEOTIDE SEQUENCE [LARGE SCALE GENOMIC DNA]</scope>
</reference>
<keyword evidence="3" id="KW-0694">RNA-binding</keyword>
<gene>
    <name evidence="9" type="ORF">A2W32_03125</name>
</gene>
<dbReference type="SUPFAM" id="SSF50447">
    <property type="entry name" value="Translation proteins"/>
    <property type="match status" value="1"/>
</dbReference>
<keyword evidence="4 9" id="KW-0689">Ribosomal protein</keyword>
<evidence type="ECO:0000256" key="6">
    <source>
        <dbReference type="ARBA" id="ARBA00035243"/>
    </source>
</evidence>
<name>A0A1F4UYL0_UNCKA</name>
<evidence type="ECO:0000256" key="7">
    <source>
        <dbReference type="ARBA" id="ARBA00035457"/>
    </source>
</evidence>
<dbReference type="GO" id="GO:0003735">
    <property type="term" value="F:structural constituent of ribosome"/>
    <property type="evidence" value="ECO:0007669"/>
    <property type="project" value="InterPro"/>
</dbReference>
<dbReference type="Pfam" id="PF00297">
    <property type="entry name" value="Ribosomal_L3"/>
    <property type="match status" value="1"/>
</dbReference>
<evidence type="ECO:0000256" key="1">
    <source>
        <dbReference type="ARBA" id="ARBA00006540"/>
    </source>
</evidence>
<dbReference type="InterPro" id="IPR000597">
    <property type="entry name" value="Ribosomal_uL3"/>
</dbReference>
<dbReference type="InterPro" id="IPR019927">
    <property type="entry name" value="Ribosomal_uL3_bac/org-type"/>
</dbReference>
<comment type="caution">
    <text evidence="9">The sequence shown here is derived from an EMBL/GenBank/DDBJ whole genome shotgun (WGS) entry which is preliminary data.</text>
</comment>
<dbReference type="Gene3D" id="2.40.30.10">
    <property type="entry name" value="Translation factors"/>
    <property type="match status" value="1"/>
</dbReference>
<dbReference type="Proteomes" id="UP000177371">
    <property type="component" value="Unassembled WGS sequence"/>
</dbReference>